<sequence length="100" mass="11560">MVKNSFRRSRQNGYLPDHQEHAEVSTKENPLPDIVRVSFSTTAQVGVDAPPQPQLQEWYPQPPNYRKVRAGNNSHPKKLQKKCTVALSKRVYRYVLKMKA</sequence>
<name>A0AAV4FUP4_9GAST</name>
<dbReference type="AlphaFoldDB" id="A0AAV4FUP4"/>
<dbReference type="Proteomes" id="UP000762676">
    <property type="component" value="Unassembled WGS sequence"/>
</dbReference>
<comment type="caution">
    <text evidence="2">The sequence shown here is derived from an EMBL/GenBank/DDBJ whole genome shotgun (WGS) entry which is preliminary data.</text>
</comment>
<evidence type="ECO:0000256" key="1">
    <source>
        <dbReference type="SAM" id="MobiDB-lite"/>
    </source>
</evidence>
<protein>
    <submittedName>
        <fullName evidence="2">Uncharacterized protein</fullName>
    </submittedName>
</protein>
<feature type="compositionally biased region" description="Basic and acidic residues" evidence="1">
    <location>
        <begin position="17"/>
        <end position="26"/>
    </location>
</feature>
<organism evidence="2 3">
    <name type="scientific">Elysia marginata</name>
    <dbReference type="NCBI Taxonomy" id="1093978"/>
    <lineage>
        <taxon>Eukaryota</taxon>
        <taxon>Metazoa</taxon>
        <taxon>Spiralia</taxon>
        <taxon>Lophotrochozoa</taxon>
        <taxon>Mollusca</taxon>
        <taxon>Gastropoda</taxon>
        <taxon>Heterobranchia</taxon>
        <taxon>Euthyneura</taxon>
        <taxon>Panpulmonata</taxon>
        <taxon>Sacoglossa</taxon>
        <taxon>Placobranchoidea</taxon>
        <taxon>Plakobranchidae</taxon>
        <taxon>Elysia</taxon>
    </lineage>
</organism>
<keyword evidence="3" id="KW-1185">Reference proteome</keyword>
<reference evidence="2 3" key="1">
    <citation type="journal article" date="2021" name="Elife">
        <title>Chloroplast acquisition without the gene transfer in kleptoplastic sea slugs, Plakobranchus ocellatus.</title>
        <authorList>
            <person name="Maeda T."/>
            <person name="Takahashi S."/>
            <person name="Yoshida T."/>
            <person name="Shimamura S."/>
            <person name="Takaki Y."/>
            <person name="Nagai Y."/>
            <person name="Toyoda A."/>
            <person name="Suzuki Y."/>
            <person name="Arimoto A."/>
            <person name="Ishii H."/>
            <person name="Satoh N."/>
            <person name="Nishiyama T."/>
            <person name="Hasebe M."/>
            <person name="Maruyama T."/>
            <person name="Minagawa J."/>
            <person name="Obokata J."/>
            <person name="Shigenobu S."/>
        </authorList>
    </citation>
    <scope>NUCLEOTIDE SEQUENCE [LARGE SCALE GENOMIC DNA]</scope>
</reference>
<feature type="region of interest" description="Disordered" evidence="1">
    <location>
        <begin position="1"/>
        <end position="30"/>
    </location>
</feature>
<accession>A0AAV4FUP4</accession>
<proteinExistence type="predicted"/>
<evidence type="ECO:0000313" key="3">
    <source>
        <dbReference type="Proteomes" id="UP000762676"/>
    </source>
</evidence>
<gene>
    <name evidence="2" type="ORF">ElyMa_000496300</name>
</gene>
<feature type="region of interest" description="Disordered" evidence="1">
    <location>
        <begin position="49"/>
        <end position="82"/>
    </location>
</feature>
<dbReference type="EMBL" id="BMAT01000947">
    <property type="protein sequence ID" value="GFR76949.1"/>
    <property type="molecule type" value="Genomic_DNA"/>
</dbReference>
<feature type="compositionally biased region" description="Basic residues" evidence="1">
    <location>
        <begin position="1"/>
        <end position="10"/>
    </location>
</feature>
<evidence type="ECO:0000313" key="2">
    <source>
        <dbReference type="EMBL" id="GFR76949.1"/>
    </source>
</evidence>